<dbReference type="RefSeq" id="WP_011212509.1">
    <property type="nucleotide sequence ID" value="NZ_LN681226.1"/>
</dbReference>
<dbReference type="Pfam" id="PF06250">
    <property type="entry name" value="YhcG_C"/>
    <property type="match status" value="1"/>
</dbReference>
<dbReference type="HOGENOM" id="CLU_046640_0_1_6"/>
<feature type="domain" description="YhcG N-terminal" evidence="2">
    <location>
        <begin position="29"/>
        <end position="161"/>
    </location>
</feature>
<dbReference type="Proteomes" id="UP000032803">
    <property type="component" value="Plasmid II"/>
</dbReference>
<dbReference type="InterPro" id="IPR053148">
    <property type="entry name" value="PD-DEXK-like_domain"/>
</dbReference>
<keyword evidence="3" id="KW-0614">Plasmid</keyword>
<evidence type="ECO:0000313" key="3">
    <source>
        <dbReference type="EMBL" id="CEK12256.1"/>
    </source>
</evidence>
<dbReference type="AlphaFoldDB" id="A0A0A8UXK2"/>
<dbReference type="Gene3D" id="3.40.1350.10">
    <property type="match status" value="1"/>
</dbReference>
<dbReference type="KEGG" id="lha:LHA_pA0006"/>
<feature type="domain" description="YhcG PDDEXK nuclease" evidence="1">
    <location>
        <begin position="186"/>
        <end position="339"/>
    </location>
</feature>
<dbReference type="GO" id="GO:0003676">
    <property type="term" value="F:nucleic acid binding"/>
    <property type="evidence" value="ECO:0007669"/>
    <property type="project" value="InterPro"/>
</dbReference>
<evidence type="ECO:0000259" key="2">
    <source>
        <dbReference type="Pfam" id="PF17761"/>
    </source>
</evidence>
<reference evidence="4" key="1">
    <citation type="submission" date="2014-09" db="EMBL/GenBank/DDBJ databases">
        <authorList>
            <person name="Gomez-Valero L."/>
        </authorList>
    </citation>
    <scope>NUCLEOTIDE SEQUENCE [LARGE SCALE GENOMIC DNA]</scope>
    <source>
        <strain evidence="4">ATCC35250</strain>
        <plasmid evidence="4">II</plasmid>
    </source>
</reference>
<geneLocation type="plasmid" evidence="3 4">
    <name>II</name>
</geneLocation>
<dbReference type="PANTHER" id="PTHR30547">
    <property type="entry name" value="UNCHARACTERIZED PROTEIN YHCG-RELATED"/>
    <property type="match status" value="1"/>
</dbReference>
<dbReference type="PANTHER" id="PTHR30547:SF5">
    <property type="entry name" value="NUCLEASE YHCG-RELATED"/>
    <property type="match status" value="1"/>
</dbReference>
<gene>
    <name evidence="3" type="ORF">LHA_pA0006</name>
</gene>
<dbReference type="InterPro" id="IPR011856">
    <property type="entry name" value="tRNA_endonuc-like_dom_sf"/>
</dbReference>
<evidence type="ECO:0000313" key="4">
    <source>
        <dbReference type="Proteomes" id="UP000032803"/>
    </source>
</evidence>
<protein>
    <recommendedName>
        <fullName evidence="5">Cytoplasmic protein</fullName>
    </recommendedName>
</protein>
<dbReference type="InterPro" id="IPR041527">
    <property type="entry name" value="YhcG_N"/>
</dbReference>
<proteinExistence type="predicted"/>
<dbReference type="EMBL" id="LN681226">
    <property type="protein sequence ID" value="CEK12256.1"/>
    <property type="molecule type" value="Genomic_DNA"/>
</dbReference>
<dbReference type="OrthoDB" id="9801263at2"/>
<dbReference type="Pfam" id="PF17761">
    <property type="entry name" value="DUF1016_N"/>
    <property type="match status" value="1"/>
</dbReference>
<evidence type="ECO:0000259" key="1">
    <source>
        <dbReference type="Pfam" id="PF06250"/>
    </source>
</evidence>
<sequence>MSSNQNPEHNNKEISFRLEKDYLLFLNGLKDRIRTARLKAALAINREVIELYWHIGNQIIEKQNWGSKLINTLSHDLQHAFPETSGFSVRNLHRMRQFAANFPDITIMPQSVAQLPWGHISLLIHKVKNQQELLWYAEQVIEQGWARITLERYIKDGLFQRQAIDSVKASNFLARLPNPQSKLAHELLKQPYNFDFLGLHDEAHEREIEHASIEHITKFLLELGKGFAFVGRQIPIGLEESGYFIDMLFYHLKLHAYVVIEFKATKFKPEHAGQLNFYLNLVDDFYKMPQDNPSIGLLLCKSRNKFEAEYALKGIEKPIGISEYQLTRAIPENLKSNLPSIEEIEAELNEMEGNNDS</sequence>
<accession>A0A0A8UXK2</accession>
<name>A0A0A8UXK2_LEGHA</name>
<dbReference type="InterPro" id="IPR009362">
    <property type="entry name" value="YhcG_C"/>
</dbReference>
<keyword evidence="4" id="KW-1185">Reference proteome</keyword>
<organism evidence="3 4">
    <name type="scientific">Legionella hackeliae</name>
    <dbReference type="NCBI Taxonomy" id="449"/>
    <lineage>
        <taxon>Bacteria</taxon>
        <taxon>Pseudomonadati</taxon>
        <taxon>Pseudomonadota</taxon>
        <taxon>Gammaproteobacteria</taxon>
        <taxon>Legionellales</taxon>
        <taxon>Legionellaceae</taxon>
        <taxon>Legionella</taxon>
    </lineage>
</organism>
<evidence type="ECO:0008006" key="5">
    <source>
        <dbReference type="Google" id="ProtNLM"/>
    </source>
</evidence>